<feature type="region of interest" description="Disordered" evidence="1">
    <location>
        <begin position="243"/>
        <end position="285"/>
    </location>
</feature>
<reference evidence="3 4" key="1">
    <citation type="submission" date="2017-12" db="EMBL/GenBank/DDBJ databases">
        <title>Sequencing, de novo assembly and annotation of complete genome of a new Thraustochytrid species, strain FCC1311.</title>
        <authorList>
            <person name="Sedici K."/>
            <person name="Godart F."/>
            <person name="Aiese Cigliano R."/>
            <person name="Sanseverino W."/>
            <person name="Barakat M."/>
            <person name="Ortet P."/>
            <person name="Marechal E."/>
            <person name="Cagnac O."/>
            <person name="Amato A."/>
        </authorList>
    </citation>
    <scope>NUCLEOTIDE SEQUENCE [LARGE SCALE GENOMIC DNA]</scope>
</reference>
<dbReference type="InParanoid" id="A0A2R5GGL4"/>
<organism evidence="3 4">
    <name type="scientific">Hondaea fermentalgiana</name>
    <dbReference type="NCBI Taxonomy" id="2315210"/>
    <lineage>
        <taxon>Eukaryota</taxon>
        <taxon>Sar</taxon>
        <taxon>Stramenopiles</taxon>
        <taxon>Bigyra</taxon>
        <taxon>Labyrinthulomycetes</taxon>
        <taxon>Thraustochytrida</taxon>
        <taxon>Thraustochytriidae</taxon>
        <taxon>Hondaea</taxon>
    </lineage>
</organism>
<evidence type="ECO:0000313" key="4">
    <source>
        <dbReference type="Proteomes" id="UP000241890"/>
    </source>
</evidence>
<protein>
    <submittedName>
        <fullName evidence="3">Protein phosphatase 2C 29</fullName>
    </submittedName>
</protein>
<feature type="region of interest" description="Disordered" evidence="1">
    <location>
        <begin position="146"/>
        <end position="169"/>
    </location>
</feature>
<evidence type="ECO:0000259" key="2">
    <source>
        <dbReference type="PROSITE" id="PS51746"/>
    </source>
</evidence>
<sequence length="509" mass="55996">MQYPANRPIEDRTHMERFANGAWWFSVFDGHGGWQCSDYASKHLHLNVEKAISNHLGERPGSEPQLYEGHVDRRVVTRALKSAFERTDRQYMVKVFGAFELGFGRDTRAGSCALGTLVVDGMLFVANAGDSRAVLAVNRESFELSTSSPAAQLHKRTSSRGGGQQSAEAEVDMHDWNIEELMGAAALSDSIGENLSPIMAEALRAKLLNQIYEMRKSGKADDDDHLPSEDLDTETLVKEAAALAKRNRSRPGAAEEASKEAASSGQSSSSSESGSSSRTQSSNRFVNAVRLLTGGNMRAGEPTSEEGPQHDSSFVALDMSNDHNCREPHERELLERAHPNEKDVVVCRVNNPDQCYIKGKLQPTRAFGDFYLKYAEFMRGAEEDAAAGRYVPPPYTPPYITATPEVQVRTLRKGVDEFLIMATDGLWDVMSSQEAVDLAGKELRRQGGSPETASDALVEEALRRAAQNANLSVAQLKALKVGRARRAKHDDISVIVVDLARLVEMHYWG</sequence>
<dbReference type="EMBL" id="BEYU01000027">
    <property type="protein sequence ID" value="GBG26994.1"/>
    <property type="molecule type" value="Genomic_DNA"/>
</dbReference>
<dbReference type="SMART" id="SM00332">
    <property type="entry name" value="PP2Cc"/>
    <property type="match status" value="1"/>
</dbReference>
<name>A0A2R5GGL4_9STRA</name>
<dbReference type="CDD" id="cd00143">
    <property type="entry name" value="PP2Cc"/>
    <property type="match status" value="1"/>
</dbReference>
<dbReference type="InterPro" id="IPR015655">
    <property type="entry name" value="PP2C"/>
</dbReference>
<keyword evidence="4" id="KW-1185">Reference proteome</keyword>
<proteinExistence type="predicted"/>
<dbReference type="PROSITE" id="PS51746">
    <property type="entry name" value="PPM_2"/>
    <property type="match status" value="1"/>
</dbReference>
<dbReference type="OrthoDB" id="420076at2759"/>
<dbReference type="GO" id="GO:0004722">
    <property type="term" value="F:protein serine/threonine phosphatase activity"/>
    <property type="evidence" value="ECO:0007669"/>
    <property type="project" value="InterPro"/>
</dbReference>
<dbReference type="AlphaFoldDB" id="A0A2R5GGL4"/>
<comment type="caution">
    <text evidence="3">The sequence shown here is derived from an EMBL/GenBank/DDBJ whole genome shotgun (WGS) entry which is preliminary data.</text>
</comment>
<feature type="compositionally biased region" description="Low complexity" evidence="1">
    <location>
        <begin position="252"/>
        <end position="277"/>
    </location>
</feature>
<evidence type="ECO:0000256" key="1">
    <source>
        <dbReference type="SAM" id="MobiDB-lite"/>
    </source>
</evidence>
<dbReference type="Gene3D" id="3.60.40.10">
    <property type="entry name" value="PPM-type phosphatase domain"/>
    <property type="match status" value="1"/>
</dbReference>
<evidence type="ECO:0000313" key="3">
    <source>
        <dbReference type="EMBL" id="GBG26994.1"/>
    </source>
</evidence>
<feature type="region of interest" description="Disordered" evidence="1">
    <location>
        <begin position="296"/>
        <end position="315"/>
    </location>
</feature>
<dbReference type="Pfam" id="PF00481">
    <property type="entry name" value="PP2C"/>
    <property type="match status" value="2"/>
</dbReference>
<dbReference type="SUPFAM" id="SSF81606">
    <property type="entry name" value="PP2C-like"/>
    <property type="match status" value="2"/>
</dbReference>
<dbReference type="InterPro" id="IPR001932">
    <property type="entry name" value="PPM-type_phosphatase-like_dom"/>
</dbReference>
<dbReference type="Proteomes" id="UP000241890">
    <property type="component" value="Unassembled WGS sequence"/>
</dbReference>
<dbReference type="PANTHER" id="PTHR47992">
    <property type="entry name" value="PROTEIN PHOSPHATASE"/>
    <property type="match status" value="1"/>
</dbReference>
<dbReference type="InterPro" id="IPR036457">
    <property type="entry name" value="PPM-type-like_dom_sf"/>
</dbReference>
<accession>A0A2R5GGL4</accession>
<feature type="domain" description="PPM-type phosphatase" evidence="2">
    <location>
        <begin position="1"/>
        <end position="499"/>
    </location>
</feature>
<gene>
    <name evidence="3" type="ORF">FCC1311_032172</name>
</gene>